<keyword evidence="3" id="KW-1185">Reference proteome</keyword>
<dbReference type="Proteomes" id="UP001066276">
    <property type="component" value="Chromosome 3_1"/>
</dbReference>
<dbReference type="AlphaFoldDB" id="A0AAV7U9K7"/>
<dbReference type="PANTHER" id="PTHR11505">
    <property type="entry name" value="L1 TRANSPOSABLE ELEMENT-RELATED"/>
    <property type="match status" value="1"/>
</dbReference>
<proteinExistence type="predicted"/>
<accession>A0AAV7U9K7</accession>
<feature type="compositionally biased region" description="Basic and acidic residues" evidence="1">
    <location>
        <begin position="329"/>
        <end position="338"/>
    </location>
</feature>
<comment type="caution">
    <text evidence="2">The sequence shown here is derived from an EMBL/GenBank/DDBJ whole genome shotgun (WGS) entry which is preliminary data.</text>
</comment>
<reference evidence="2" key="1">
    <citation type="journal article" date="2022" name="bioRxiv">
        <title>Sequencing and chromosome-scale assembly of the giantPleurodeles waltlgenome.</title>
        <authorList>
            <person name="Brown T."/>
            <person name="Elewa A."/>
            <person name="Iarovenko S."/>
            <person name="Subramanian E."/>
            <person name="Araus A.J."/>
            <person name="Petzold A."/>
            <person name="Susuki M."/>
            <person name="Suzuki K.-i.T."/>
            <person name="Hayashi T."/>
            <person name="Toyoda A."/>
            <person name="Oliveira C."/>
            <person name="Osipova E."/>
            <person name="Leigh N.D."/>
            <person name="Simon A."/>
            <person name="Yun M.H."/>
        </authorList>
    </citation>
    <scope>NUCLEOTIDE SEQUENCE</scope>
    <source>
        <strain evidence="2">20211129_DDA</strain>
        <tissue evidence="2">Liver</tissue>
    </source>
</reference>
<feature type="region of interest" description="Disordered" evidence="1">
    <location>
        <begin position="321"/>
        <end position="346"/>
    </location>
</feature>
<organism evidence="2 3">
    <name type="scientific">Pleurodeles waltl</name>
    <name type="common">Iberian ribbed newt</name>
    <dbReference type="NCBI Taxonomy" id="8319"/>
    <lineage>
        <taxon>Eukaryota</taxon>
        <taxon>Metazoa</taxon>
        <taxon>Chordata</taxon>
        <taxon>Craniata</taxon>
        <taxon>Vertebrata</taxon>
        <taxon>Euteleostomi</taxon>
        <taxon>Amphibia</taxon>
        <taxon>Batrachia</taxon>
        <taxon>Caudata</taxon>
        <taxon>Salamandroidea</taxon>
        <taxon>Salamandridae</taxon>
        <taxon>Pleurodelinae</taxon>
        <taxon>Pleurodeles</taxon>
    </lineage>
</organism>
<protein>
    <submittedName>
        <fullName evidence="2">Uncharacterized protein</fullName>
    </submittedName>
</protein>
<dbReference type="InterPro" id="IPR042566">
    <property type="entry name" value="L1_C"/>
</dbReference>
<evidence type="ECO:0000313" key="2">
    <source>
        <dbReference type="EMBL" id="KAJ1185767.1"/>
    </source>
</evidence>
<name>A0AAV7U9K7_PLEWA</name>
<sequence>MVPDGGLGGVRAALRGPWRGSTGTAEVNQRWGTRHKKLREALEGTIESVAIEVNLLREDLRKVSGKMRIAEGSIVELELEMGNLWRQVEVVTSKNRTFEAWIEDAEGKSRRNNVRLLDFPERAEGVSTEKFVENWIRSTLQPKGLSSLFTIDREHHALVAHPKPGAPPRAIIAHILNYKVCVLPVARETNSACIENQKISIYPDYTSKVQTSRKGFMEVKVKLRTMGIRYMLLYPTRLCVISEGKSHFFDIPQEIWQWLEIWDKVPRSRLGSSRSAGTMELRRSAQRHNDNTALVVGPLLTVDVPRRMVIQDDGTMAVTSSRWMTPVEESSHTPDREGIAGSRPPD</sequence>
<dbReference type="InterPro" id="IPR004244">
    <property type="entry name" value="Transposase_22"/>
</dbReference>
<evidence type="ECO:0000313" key="3">
    <source>
        <dbReference type="Proteomes" id="UP001066276"/>
    </source>
</evidence>
<gene>
    <name evidence="2" type="ORF">NDU88_002554</name>
</gene>
<dbReference type="Gene3D" id="3.30.250.20">
    <property type="entry name" value="L1 transposable element, C-terminal domain"/>
    <property type="match status" value="1"/>
</dbReference>
<evidence type="ECO:0000256" key="1">
    <source>
        <dbReference type="SAM" id="MobiDB-lite"/>
    </source>
</evidence>
<dbReference type="EMBL" id="JANPWB010000005">
    <property type="protein sequence ID" value="KAJ1185767.1"/>
    <property type="molecule type" value="Genomic_DNA"/>
</dbReference>